<protein>
    <submittedName>
        <fullName evidence="1">Uncharacterized protein</fullName>
    </submittedName>
</protein>
<dbReference type="RefSeq" id="WP_008766337.1">
    <property type="nucleotide sequence ID" value="NZ_CZBL01000003.1"/>
</dbReference>
<organism evidence="1 2">
    <name type="scientific">Bacteroides caccae</name>
    <dbReference type="NCBI Taxonomy" id="47678"/>
    <lineage>
        <taxon>Bacteria</taxon>
        <taxon>Pseudomonadati</taxon>
        <taxon>Bacteroidota</taxon>
        <taxon>Bacteroidia</taxon>
        <taxon>Bacteroidales</taxon>
        <taxon>Bacteroidaceae</taxon>
        <taxon>Bacteroides</taxon>
    </lineage>
</organism>
<name>A0A174R7K7_9BACE</name>
<accession>A0A174R7K7</accession>
<dbReference type="Proteomes" id="UP000095725">
    <property type="component" value="Unassembled WGS sequence"/>
</dbReference>
<sequence>MNKLLFKEGGQPFYLDDLEFMQESTADVLKAICSGMKLGEKHILLSDPVSTEILGSNTVYTIVGNGYIVIGDEVYPIKPDILTVPTSQPVYWVVVQEKFQNEIFADNSEAQVYERRYVKLSTTYTKSDMYVGRNDVVTFRNKILAIVTDYLDKTIIEKDMKAQLSLSEVVSGKAEIIYRAKQTGNETVYFNILAAANTGTSMIAPEVNGKRRLCTFDSSVKNISGVFSLSMSYADSWDNPQSMIVQLTFDNGNCYIASADGSPLVQMPASTILIEDTLKI</sequence>
<dbReference type="EMBL" id="CZBL01000003">
    <property type="protein sequence ID" value="CUP79976.1"/>
    <property type="molecule type" value="Genomic_DNA"/>
</dbReference>
<evidence type="ECO:0000313" key="2">
    <source>
        <dbReference type="Proteomes" id="UP000095725"/>
    </source>
</evidence>
<gene>
    <name evidence="1" type="ORF">ERS852558_01014</name>
</gene>
<dbReference type="AlphaFoldDB" id="A0A174R7K7"/>
<evidence type="ECO:0000313" key="1">
    <source>
        <dbReference type="EMBL" id="CUP79976.1"/>
    </source>
</evidence>
<reference evidence="1 2" key="1">
    <citation type="submission" date="2015-09" db="EMBL/GenBank/DDBJ databases">
        <authorList>
            <consortium name="Pathogen Informatics"/>
        </authorList>
    </citation>
    <scope>NUCLEOTIDE SEQUENCE [LARGE SCALE GENOMIC DNA]</scope>
    <source>
        <strain evidence="1 2">2789STDY5834946</strain>
    </source>
</reference>
<proteinExistence type="predicted"/>